<organism evidence="2 3">
    <name type="scientific">Aspergillus calidoustus</name>
    <dbReference type="NCBI Taxonomy" id="454130"/>
    <lineage>
        <taxon>Eukaryota</taxon>
        <taxon>Fungi</taxon>
        <taxon>Dikarya</taxon>
        <taxon>Ascomycota</taxon>
        <taxon>Pezizomycotina</taxon>
        <taxon>Eurotiomycetes</taxon>
        <taxon>Eurotiomycetidae</taxon>
        <taxon>Eurotiales</taxon>
        <taxon>Aspergillaceae</taxon>
        <taxon>Aspergillus</taxon>
        <taxon>Aspergillus subgen. Nidulantes</taxon>
    </lineage>
</organism>
<evidence type="ECO:0000256" key="1">
    <source>
        <dbReference type="SAM" id="MobiDB-lite"/>
    </source>
</evidence>
<dbReference type="Proteomes" id="UP000054771">
    <property type="component" value="Unassembled WGS sequence"/>
</dbReference>
<sequence>MSLLSGIQLYPEAIAWSVVISSTIIMKEYDTTPLVSFHTLPVLREKYGSPDSSQPGDVELATNSSLFKEPPYRLSNSSGRFQWNRVTRGARHATGRSPSAAYLGQAEAGLHTLYGTEPKHADPEDPPEVGFS</sequence>
<gene>
    <name evidence="2" type="ORF">ASPCAL12533</name>
</gene>
<dbReference type="AlphaFoldDB" id="A0A0U4ZIJ2"/>
<feature type="region of interest" description="Disordered" evidence="1">
    <location>
        <begin position="112"/>
        <end position="132"/>
    </location>
</feature>
<name>A0A0U4ZIJ2_ASPCI</name>
<proteinExistence type="predicted"/>
<dbReference type="OrthoDB" id="5101577at2759"/>
<evidence type="ECO:0000313" key="3">
    <source>
        <dbReference type="Proteomes" id="UP000054771"/>
    </source>
</evidence>
<dbReference type="EMBL" id="CDMC01000014">
    <property type="protein sequence ID" value="CEL09397.1"/>
    <property type="molecule type" value="Genomic_DNA"/>
</dbReference>
<evidence type="ECO:0000313" key="2">
    <source>
        <dbReference type="EMBL" id="CEL09397.1"/>
    </source>
</evidence>
<accession>A0A0U4ZIJ2</accession>
<keyword evidence="3" id="KW-1185">Reference proteome</keyword>
<reference evidence="3" key="1">
    <citation type="journal article" date="2016" name="Genome Announc.">
        <title>Draft genome sequences of fungus Aspergillus calidoustus.</title>
        <authorList>
            <person name="Horn F."/>
            <person name="Linde J."/>
            <person name="Mattern D.J."/>
            <person name="Walther G."/>
            <person name="Guthke R."/>
            <person name="Scherlach K."/>
            <person name="Martin K."/>
            <person name="Brakhage A.A."/>
            <person name="Petzke L."/>
            <person name="Valiante V."/>
        </authorList>
    </citation>
    <scope>NUCLEOTIDE SEQUENCE [LARGE SCALE GENOMIC DNA]</scope>
    <source>
        <strain evidence="3">SF006504</strain>
    </source>
</reference>
<protein>
    <submittedName>
        <fullName evidence="2">Uncharacterized protein</fullName>
    </submittedName>
</protein>